<organism evidence="1">
    <name type="scientific">Dendroctonus ponderosae</name>
    <name type="common">Mountain pine beetle</name>
    <dbReference type="NCBI Taxonomy" id="77166"/>
    <lineage>
        <taxon>Eukaryota</taxon>
        <taxon>Metazoa</taxon>
        <taxon>Ecdysozoa</taxon>
        <taxon>Arthropoda</taxon>
        <taxon>Hexapoda</taxon>
        <taxon>Insecta</taxon>
        <taxon>Pterygota</taxon>
        <taxon>Neoptera</taxon>
        <taxon>Endopterygota</taxon>
        <taxon>Coleoptera</taxon>
        <taxon>Polyphaga</taxon>
        <taxon>Cucujiformia</taxon>
        <taxon>Curculionidae</taxon>
        <taxon>Scolytinae</taxon>
        <taxon>Dendroctonus</taxon>
    </lineage>
</organism>
<dbReference type="GO" id="GO:0042393">
    <property type="term" value="F:histone binding"/>
    <property type="evidence" value="ECO:0007669"/>
    <property type="project" value="TreeGrafter"/>
</dbReference>
<dbReference type="InterPro" id="IPR050548">
    <property type="entry name" value="PcG_chromatin_remod_factors"/>
</dbReference>
<dbReference type="InterPro" id="IPR013761">
    <property type="entry name" value="SAM/pointed_sf"/>
</dbReference>
<dbReference type="GO" id="GO:0035102">
    <property type="term" value="C:PRC1 complex"/>
    <property type="evidence" value="ECO:0007669"/>
    <property type="project" value="TreeGrafter"/>
</dbReference>
<dbReference type="PANTHER" id="PTHR12247:SF138">
    <property type="entry name" value="POLYHOMEOTIC DISTAL, ISOFORM A-RELATED"/>
    <property type="match status" value="1"/>
</dbReference>
<dbReference type="HOGENOM" id="CLU_2087258_0_0_1"/>
<dbReference type="SUPFAM" id="SSF47769">
    <property type="entry name" value="SAM/Pointed domain"/>
    <property type="match status" value="1"/>
</dbReference>
<dbReference type="GO" id="GO:0003682">
    <property type="term" value="F:chromatin binding"/>
    <property type="evidence" value="ECO:0007669"/>
    <property type="project" value="TreeGrafter"/>
</dbReference>
<reference evidence="1" key="1">
    <citation type="journal article" date="2013" name="Genome Biol.">
        <title>Draft genome of the mountain pine beetle, Dendroctonus ponderosae Hopkins, a major forest pest.</title>
        <authorList>
            <person name="Keeling C.I."/>
            <person name="Yuen M.M."/>
            <person name="Liao N.Y."/>
            <person name="Docking T.R."/>
            <person name="Chan S.K."/>
            <person name="Taylor G.A."/>
            <person name="Palmquist D.L."/>
            <person name="Jackman S.D."/>
            <person name="Nguyen A."/>
            <person name="Li M."/>
            <person name="Henderson H."/>
            <person name="Janes J.K."/>
            <person name="Zhao Y."/>
            <person name="Pandoh P."/>
            <person name="Moore R."/>
            <person name="Sperling F.A."/>
            <person name="Huber D.P."/>
            <person name="Birol I."/>
            <person name="Jones S.J."/>
            <person name="Bohlmann J."/>
        </authorList>
    </citation>
    <scope>NUCLEOTIDE SEQUENCE</scope>
</reference>
<dbReference type="Gene3D" id="1.10.150.50">
    <property type="entry name" value="Transcription Factor, Ets-1"/>
    <property type="match status" value="1"/>
</dbReference>
<dbReference type="OrthoDB" id="6433810at2759"/>
<dbReference type="AlphaFoldDB" id="N6TFU0"/>
<accession>N6TFU0</accession>
<protein>
    <submittedName>
        <fullName evidence="1">Uncharacterized protein</fullName>
    </submittedName>
</protein>
<dbReference type="GO" id="GO:0045892">
    <property type="term" value="P:negative regulation of DNA-templated transcription"/>
    <property type="evidence" value="ECO:0007669"/>
    <property type="project" value="TreeGrafter"/>
</dbReference>
<evidence type="ECO:0000313" key="1">
    <source>
        <dbReference type="EMBL" id="ENN76608.1"/>
    </source>
</evidence>
<dbReference type="EMBL" id="KB740972">
    <property type="protein sequence ID" value="ENN76608.1"/>
    <property type="molecule type" value="Genomic_DNA"/>
</dbReference>
<proteinExistence type="predicted"/>
<feature type="non-terminal residue" evidence="1">
    <location>
        <position position="1"/>
    </location>
</feature>
<name>N6TFU0_DENPD</name>
<gene>
    <name evidence="1" type="ORF">YQE_06866</name>
</gene>
<sequence>MPKLLKLTFSVYIEALAFCQLFKGFPSIQVVILASFLLTIMFREQQIDGSGLPLLTEEHLTQTLGMKLGPALKLRSILAKKLGNYTKYCSSCHSNAINDIESPPRNGEISPDSAPSR</sequence>
<dbReference type="PANTHER" id="PTHR12247">
    <property type="entry name" value="POLYCOMB GROUP PROTEIN"/>
    <property type="match status" value="1"/>
</dbReference>